<dbReference type="Proteomes" id="UP000237000">
    <property type="component" value="Unassembled WGS sequence"/>
</dbReference>
<feature type="compositionally biased region" description="Polar residues" evidence="1">
    <location>
        <begin position="1"/>
        <end position="16"/>
    </location>
</feature>
<evidence type="ECO:0000256" key="1">
    <source>
        <dbReference type="SAM" id="MobiDB-lite"/>
    </source>
</evidence>
<dbReference type="InParanoid" id="A0A2P5EQY8"/>
<reference evidence="3" key="1">
    <citation type="submission" date="2016-06" db="EMBL/GenBank/DDBJ databases">
        <title>Parallel loss of symbiosis genes in relatives of nitrogen-fixing non-legume Parasponia.</title>
        <authorList>
            <person name="Van Velzen R."/>
            <person name="Holmer R."/>
            <person name="Bu F."/>
            <person name="Rutten L."/>
            <person name="Van Zeijl A."/>
            <person name="Liu W."/>
            <person name="Santuari L."/>
            <person name="Cao Q."/>
            <person name="Sharma T."/>
            <person name="Shen D."/>
            <person name="Roswanjaya Y."/>
            <person name="Wardhani T."/>
            <person name="Kalhor M.S."/>
            <person name="Jansen J."/>
            <person name="Van den Hoogen J."/>
            <person name="Gungor B."/>
            <person name="Hartog M."/>
            <person name="Hontelez J."/>
            <person name="Verver J."/>
            <person name="Yang W.-C."/>
            <person name="Schijlen E."/>
            <person name="Repin R."/>
            <person name="Schilthuizen M."/>
            <person name="Schranz E."/>
            <person name="Heidstra R."/>
            <person name="Miyata K."/>
            <person name="Fedorova E."/>
            <person name="Kohlen W."/>
            <person name="Bisseling T."/>
            <person name="Smit S."/>
            <person name="Geurts R."/>
        </authorList>
    </citation>
    <scope>NUCLEOTIDE SEQUENCE [LARGE SCALE GENOMIC DNA]</scope>
    <source>
        <strain evidence="3">cv. RG33-2</strain>
    </source>
</reference>
<name>A0A2P5EQY8_TREOI</name>
<accession>A0A2P5EQY8</accession>
<dbReference type="EMBL" id="JXTC01000111">
    <property type="protein sequence ID" value="PON87946.1"/>
    <property type="molecule type" value="Genomic_DNA"/>
</dbReference>
<feature type="non-terminal residue" evidence="2">
    <location>
        <position position="1"/>
    </location>
</feature>
<organism evidence="2 3">
    <name type="scientific">Trema orientale</name>
    <name type="common">Charcoal tree</name>
    <name type="synonym">Celtis orientalis</name>
    <dbReference type="NCBI Taxonomy" id="63057"/>
    <lineage>
        <taxon>Eukaryota</taxon>
        <taxon>Viridiplantae</taxon>
        <taxon>Streptophyta</taxon>
        <taxon>Embryophyta</taxon>
        <taxon>Tracheophyta</taxon>
        <taxon>Spermatophyta</taxon>
        <taxon>Magnoliopsida</taxon>
        <taxon>eudicotyledons</taxon>
        <taxon>Gunneridae</taxon>
        <taxon>Pentapetalae</taxon>
        <taxon>rosids</taxon>
        <taxon>fabids</taxon>
        <taxon>Rosales</taxon>
        <taxon>Cannabaceae</taxon>
        <taxon>Trema</taxon>
    </lineage>
</organism>
<comment type="caution">
    <text evidence="2">The sequence shown here is derived from an EMBL/GenBank/DDBJ whole genome shotgun (WGS) entry which is preliminary data.</text>
</comment>
<dbReference type="AlphaFoldDB" id="A0A2P5EQY8"/>
<protein>
    <submittedName>
        <fullName evidence="2">Uncharacterized protein</fullName>
    </submittedName>
</protein>
<feature type="region of interest" description="Disordered" evidence="1">
    <location>
        <begin position="1"/>
        <end position="29"/>
    </location>
</feature>
<gene>
    <name evidence="2" type="ORF">TorRG33x02_163250</name>
</gene>
<evidence type="ECO:0000313" key="2">
    <source>
        <dbReference type="EMBL" id="PON87946.1"/>
    </source>
</evidence>
<evidence type="ECO:0000313" key="3">
    <source>
        <dbReference type="Proteomes" id="UP000237000"/>
    </source>
</evidence>
<keyword evidence="3" id="KW-1185">Reference proteome</keyword>
<dbReference type="OrthoDB" id="10458896at2759"/>
<proteinExistence type="predicted"/>
<sequence>DDTIYSDGTRSLNTSDDFGGGEDPIGGESRRANRRWNFLENLIWWSRKEKMMRR</sequence>